<evidence type="ECO:0000313" key="2">
    <source>
        <dbReference type="Proteomes" id="UP000722989"/>
    </source>
</evidence>
<reference evidence="1 2" key="1">
    <citation type="submission" date="2020-03" db="EMBL/GenBank/DDBJ databases">
        <title>WGS of the type strain of Planosporangium spp.</title>
        <authorList>
            <person name="Thawai C."/>
        </authorList>
    </citation>
    <scope>NUCLEOTIDE SEQUENCE [LARGE SCALE GENOMIC DNA]</scope>
    <source>
        <strain evidence="1 2">TBRC 5610</strain>
    </source>
</reference>
<dbReference type="Proteomes" id="UP000722989">
    <property type="component" value="Unassembled WGS sequence"/>
</dbReference>
<sequence>MAVLCALAAALTVATLATFVWALVSLRRLPVGRRPLVTVYSRTGKALDVQELNPPDPPPP</sequence>
<accession>A0ABX0Y1Q7</accession>
<protein>
    <submittedName>
        <fullName evidence="1">Uncharacterized protein</fullName>
    </submittedName>
</protein>
<proteinExistence type="predicted"/>
<dbReference type="RefSeq" id="WP_167927197.1">
    <property type="nucleotide sequence ID" value="NZ_JAATVY010000017.1"/>
</dbReference>
<evidence type="ECO:0000313" key="1">
    <source>
        <dbReference type="EMBL" id="NJC72286.1"/>
    </source>
</evidence>
<keyword evidence="2" id="KW-1185">Reference proteome</keyword>
<gene>
    <name evidence="1" type="ORF">HC031_21575</name>
</gene>
<dbReference type="EMBL" id="JAATVY010000017">
    <property type="protein sequence ID" value="NJC72286.1"/>
    <property type="molecule type" value="Genomic_DNA"/>
</dbReference>
<name>A0ABX0Y1Q7_9ACTN</name>
<comment type="caution">
    <text evidence="1">The sequence shown here is derived from an EMBL/GenBank/DDBJ whole genome shotgun (WGS) entry which is preliminary data.</text>
</comment>
<organism evidence="1 2">
    <name type="scientific">Planosporangium thailandense</name>
    <dbReference type="NCBI Taxonomy" id="765197"/>
    <lineage>
        <taxon>Bacteria</taxon>
        <taxon>Bacillati</taxon>
        <taxon>Actinomycetota</taxon>
        <taxon>Actinomycetes</taxon>
        <taxon>Micromonosporales</taxon>
        <taxon>Micromonosporaceae</taxon>
        <taxon>Planosporangium</taxon>
    </lineage>
</organism>